<dbReference type="Proteomes" id="UP000010475">
    <property type="component" value="Chromosome"/>
</dbReference>
<dbReference type="RefSeq" id="WP_015205983.1">
    <property type="nucleotide sequence ID" value="NC_019757.1"/>
</dbReference>
<dbReference type="HOGENOM" id="CLU_1552762_0_0_3"/>
<gene>
    <name evidence="3" type="ORF">Cylst_0368</name>
</gene>
<reference evidence="3 4" key="1">
    <citation type="submission" date="2012-06" db="EMBL/GenBank/DDBJ databases">
        <title>Finished chromosome of genome of Cylindrospermum stagnale PCC 7417.</title>
        <authorList>
            <consortium name="US DOE Joint Genome Institute"/>
            <person name="Gugger M."/>
            <person name="Coursin T."/>
            <person name="Rippka R."/>
            <person name="Tandeau De Marsac N."/>
            <person name="Huntemann M."/>
            <person name="Wei C.-L."/>
            <person name="Han J."/>
            <person name="Detter J.C."/>
            <person name="Han C."/>
            <person name="Tapia R."/>
            <person name="Chen A."/>
            <person name="Kyrpides N."/>
            <person name="Mavromatis K."/>
            <person name="Markowitz V."/>
            <person name="Szeto E."/>
            <person name="Ivanova N."/>
            <person name="Pagani I."/>
            <person name="Pati A."/>
            <person name="Goodwin L."/>
            <person name="Nordberg H.P."/>
            <person name="Cantor M.N."/>
            <person name="Hua S.X."/>
            <person name="Woyke T."/>
            <person name="Kerfeld C.A."/>
        </authorList>
    </citation>
    <scope>NUCLEOTIDE SEQUENCE [LARGE SCALE GENOMIC DNA]</scope>
    <source>
        <strain evidence="3 4">PCC 7417</strain>
    </source>
</reference>
<dbReference type="OrthoDB" id="485895at2"/>
<proteinExistence type="predicted"/>
<dbReference type="KEGG" id="csg:Cylst_0368"/>
<name>K9WQR0_9NOST</name>
<keyword evidence="4" id="KW-1185">Reference proteome</keyword>
<evidence type="ECO:0000256" key="2">
    <source>
        <dbReference type="SAM" id="SignalP"/>
    </source>
</evidence>
<feature type="compositionally biased region" description="Polar residues" evidence="1">
    <location>
        <begin position="105"/>
        <end position="116"/>
    </location>
</feature>
<sequence>MIRRSLLTAAFVLVGSAAVAESAFAQIAGPSIDVNFTGTVQGICGFGAVTNGNLAAEGSGPIGAYQLSSVIPGGSAGQVTVNCNQSANLQISNPIQTGGPGGNQSGASVSSPNGSRSVGVPIPSLPGGGTGPLFLNPGSTPLTVNLGVVPSAGNPYLQPGNYAYKVTLTVTP</sequence>
<evidence type="ECO:0000256" key="1">
    <source>
        <dbReference type="SAM" id="MobiDB-lite"/>
    </source>
</evidence>
<keyword evidence="2" id="KW-0732">Signal</keyword>
<feature type="chain" id="PRO_5003937637" description="Spore coat protein U domain-containing protein" evidence="2">
    <location>
        <begin position="26"/>
        <end position="172"/>
    </location>
</feature>
<accession>K9WQR0</accession>
<evidence type="ECO:0000313" key="3">
    <source>
        <dbReference type="EMBL" id="AFZ22725.1"/>
    </source>
</evidence>
<evidence type="ECO:0000313" key="4">
    <source>
        <dbReference type="Proteomes" id="UP000010475"/>
    </source>
</evidence>
<evidence type="ECO:0008006" key="5">
    <source>
        <dbReference type="Google" id="ProtNLM"/>
    </source>
</evidence>
<feature type="region of interest" description="Disordered" evidence="1">
    <location>
        <begin position="92"/>
        <end position="123"/>
    </location>
</feature>
<dbReference type="STRING" id="56107.Cylst_0368"/>
<feature type="signal peptide" evidence="2">
    <location>
        <begin position="1"/>
        <end position="25"/>
    </location>
</feature>
<dbReference type="EMBL" id="CP003642">
    <property type="protein sequence ID" value="AFZ22725.1"/>
    <property type="molecule type" value="Genomic_DNA"/>
</dbReference>
<protein>
    <recommendedName>
        <fullName evidence="5">Spore coat protein U domain-containing protein</fullName>
    </recommendedName>
</protein>
<dbReference type="AlphaFoldDB" id="K9WQR0"/>
<organism evidence="3 4">
    <name type="scientific">Cylindrospermum stagnale PCC 7417</name>
    <dbReference type="NCBI Taxonomy" id="56107"/>
    <lineage>
        <taxon>Bacteria</taxon>
        <taxon>Bacillati</taxon>
        <taxon>Cyanobacteriota</taxon>
        <taxon>Cyanophyceae</taxon>
        <taxon>Nostocales</taxon>
        <taxon>Nostocaceae</taxon>
        <taxon>Cylindrospermum</taxon>
    </lineage>
</organism>